<accession>A0ACC7LIR3</accession>
<reference evidence="1" key="1">
    <citation type="submission" date="2024-09" db="EMBL/GenBank/DDBJ databases">
        <authorList>
            <person name="Liu J."/>
        </authorList>
    </citation>
    <scope>NUCLEOTIDE SEQUENCE</scope>
    <source>
        <strain evidence="1">NBU2967</strain>
    </source>
</reference>
<dbReference type="Proteomes" id="UP001595191">
    <property type="component" value="Unassembled WGS sequence"/>
</dbReference>
<proteinExistence type="predicted"/>
<evidence type="ECO:0000313" key="2">
    <source>
        <dbReference type="Proteomes" id="UP001595191"/>
    </source>
</evidence>
<comment type="caution">
    <text evidence="1">The sequence shown here is derived from an EMBL/GenBank/DDBJ whole genome shotgun (WGS) entry which is preliminary data.</text>
</comment>
<dbReference type="EMBL" id="JBHFPV010000002">
    <property type="protein sequence ID" value="MFH6603633.1"/>
    <property type="molecule type" value="Genomic_DNA"/>
</dbReference>
<name>A0ACC7LIR3_9FLAO</name>
<protein>
    <submittedName>
        <fullName evidence="1">BatA domain-containing protein</fullName>
    </submittedName>
</protein>
<gene>
    <name evidence="1" type="ORF">ACEZ3G_09110</name>
</gene>
<keyword evidence="2" id="KW-1185">Reference proteome</keyword>
<sequence>MTFLDPKYLWALLSVLVPITIHLWSRKKVIVIKVGSIRFLESLNPKQTNSIKLNEIWLLILRMLILVLLSFLMAQPRIKGNSQHTAITYLVEPYLLTHSKIGALLDSLPENSVRSFQSGFPVLENADSGSGTHNTPNYWQLAYEMEDLPSDSMVVFTRGFQKGIKGMRPKIRANVRWVLFETDEPSDGVVEAAIDGDDISLLRVNGNHRHLAFEKEILSRNSDQLKIDSKNDSVEITLSAGQIILPLLKKESIGVHLFYEDSLSDQMKYLESAFRAIDKYLDKKIEIHSEKITGTIDSTDFEYLVWLSGKPTPKNSGRILLYRPDDLANELIVPAMVKNVFHLTRPLNSENIIKDHLAEQLIATLDLHLDLEEKILPFDRRTLALDELRPTKIVSPKKKEHFHLLDLSPWIWGLLAVLLIGERIISKYRGQ</sequence>
<organism evidence="1 2">
    <name type="scientific">Meishania litoralis</name>
    <dbReference type="NCBI Taxonomy" id="3434685"/>
    <lineage>
        <taxon>Bacteria</taxon>
        <taxon>Pseudomonadati</taxon>
        <taxon>Bacteroidota</taxon>
        <taxon>Flavobacteriia</taxon>
        <taxon>Flavobacteriales</taxon>
        <taxon>Flavobacteriaceae</taxon>
        <taxon>Meishania</taxon>
    </lineage>
</organism>
<evidence type="ECO:0000313" key="1">
    <source>
        <dbReference type="EMBL" id="MFH6603633.1"/>
    </source>
</evidence>